<evidence type="ECO:0000256" key="4">
    <source>
        <dbReference type="ARBA" id="ARBA00023136"/>
    </source>
</evidence>
<evidence type="ECO:0000313" key="8">
    <source>
        <dbReference type="EMBL" id="QNM11650.1"/>
    </source>
</evidence>
<keyword evidence="9" id="KW-1185">Reference proteome</keyword>
<protein>
    <submittedName>
        <fullName evidence="8">Rhomboid family intramembrane serine protease</fullName>
    </submittedName>
</protein>
<dbReference type="SUPFAM" id="SSF144091">
    <property type="entry name" value="Rhomboid-like"/>
    <property type="match status" value="1"/>
</dbReference>
<feature type="transmembrane region" description="Helical" evidence="6">
    <location>
        <begin position="250"/>
        <end position="269"/>
    </location>
</feature>
<evidence type="ECO:0000256" key="3">
    <source>
        <dbReference type="ARBA" id="ARBA00022989"/>
    </source>
</evidence>
<name>A0A7G9GLG8_9FIRM</name>
<evidence type="ECO:0000313" key="9">
    <source>
        <dbReference type="Proteomes" id="UP000515856"/>
    </source>
</evidence>
<dbReference type="AlphaFoldDB" id="A0A7G9GLG8"/>
<feature type="transmembrane region" description="Helical" evidence="6">
    <location>
        <begin position="167"/>
        <end position="191"/>
    </location>
</feature>
<gene>
    <name evidence="8" type="ORF">H9Q80_15575</name>
</gene>
<feature type="transmembrane region" description="Helical" evidence="6">
    <location>
        <begin position="275"/>
        <end position="298"/>
    </location>
</feature>
<evidence type="ECO:0000256" key="1">
    <source>
        <dbReference type="ARBA" id="ARBA00004141"/>
    </source>
</evidence>
<dbReference type="GO" id="GO:0004252">
    <property type="term" value="F:serine-type endopeptidase activity"/>
    <property type="evidence" value="ECO:0007669"/>
    <property type="project" value="InterPro"/>
</dbReference>
<dbReference type="PANTHER" id="PTHR43066">
    <property type="entry name" value="RHOMBOID-RELATED PROTEIN"/>
    <property type="match status" value="1"/>
</dbReference>
<dbReference type="Pfam" id="PF01694">
    <property type="entry name" value="Rhomboid"/>
    <property type="match status" value="1"/>
</dbReference>
<keyword evidence="8" id="KW-0378">Hydrolase</keyword>
<dbReference type="RefSeq" id="WP_117452314.1">
    <property type="nucleotide sequence ID" value="NZ_CP060636.1"/>
</dbReference>
<dbReference type="EMBL" id="CP060636">
    <property type="protein sequence ID" value="QNM11650.1"/>
    <property type="molecule type" value="Genomic_DNA"/>
</dbReference>
<keyword evidence="8" id="KW-0645">Protease</keyword>
<feature type="transmembrane region" description="Helical" evidence="6">
    <location>
        <begin position="354"/>
        <end position="371"/>
    </location>
</feature>
<dbReference type="Proteomes" id="UP000515856">
    <property type="component" value="Chromosome"/>
</dbReference>
<dbReference type="PANTHER" id="PTHR43066:SF11">
    <property type="entry name" value="PEPTIDASE S54 RHOMBOID DOMAIN-CONTAINING PROTEIN"/>
    <property type="match status" value="1"/>
</dbReference>
<evidence type="ECO:0000256" key="2">
    <source>
        <dbReference type="ARBA" id="ARBA00022692"/>
    </source>
</evidence>
<accession>A0A7G9GLG8</accession>
<keyword evidence="5" id="KW-0175">Coiled coil</keyword>
<feature type="transmembrane region" description="Helical" evidence="6">
    <location>
        <begin position="211"/>
        <end position="238"/>
    </location>
</feature>
<keyword evidence="4 6" id="KW-0472">Membrane</keyword>
<feature type="domain" description="Peptidase S54 rhomboid" evidence="7">
    <location>
        <begin position="209"/>
        <end position="344"/>
    </location>
</feature>
<evidence type="ECO:0000256" key="5">
    <source>
        <dbReference type="SAM" id="Coils"/>
    </source>
</evidence>
<feature type="coiled-coil region" evidence="5">
    <location>
        <begin position="121"/>
        <end position="160"/>
    </location>
</feature>
<evidence type="ECO:0000256" key="6">
    <source>
        <dbReference type="SAM" id="Phobius"/>
    </source>
</evidence>
<feature type="transmembrane region" description="Helical" evidence="6">
    <location>
        <begin position="310"/>
        <end position="342"/>
    </location>
</feature>
<dbReference type="KEGG" id="ehn:H9Q80_15575"/>
<dbReference type="InterPro" id="IPR022764">
    <property type="entry name" value="Peptidase_S54_rhomboid_dom"/>
</dbReference>
<sequence length="417" mass="47461">MDITIYDLYTMQLLHYLITQYDYTIVKVQQHNEDIWLMNARSQDYPVLRICNKENACTLSDTDYIRNVHRLILNLIHREGPVMILNVHPDSAPIENPLLTQIRITKDQVSNPSILKTFPGIDHIIHDVENVQDEYAKLSKEIEEAQLIQQKESLAKAKKAARPKATVILMVISVIWMGITYIMSILCKDALMGVLVSGGYYKLNVVAAHEFYRLFTAGFVHGDVFQLMVNLFVLYSVGKVCERMYQKKQYVWIFLVSIVIGNIFVYISAGNTISYGMSAGIVGLIAAYLTALFSNGSWRIPLVRFSMIKIIWFGLLMLIVSGVPMIGCMGGAVCGLFMGILFSRGRKYMFLKNNIRLSGAFLLVALAFMMSQVSTVQPIHKDVDTQLIEVYRHTPLDGYANYLQRCFEKQYAKEELS</sequence>
<dbReference type="InterPro" id="IPR035952">
    <property type="entry name" value="Rhomboid-like_sf"/>
</dbReference>
<keyword evidence="3 6" id="KW-1133">Transmembrane helix</keyword>
<dbReference type="GO" id="GO:0016020">
    <property type="term" value="C:membrane"/>
    <property type="evidence" value="ECO:0007669"/>
    <property type="project" value="UniProtKB-SubCell"/>
</dbReference>
<comment type="subcellular location">
    <subcellularLocation>
        <location evidence="1">Membrane</location>
        <topology evidence="1">Multi-pass membrane protein</topology>
    </subcellularLocation>
</comment>
<evidence type="ECO:0000259" key="7">
    <source>
        <dbReference type="Pfam" id="PF01694"/>
    </source>
</evidence>
<proteinExistence type="predicted"/>
<organism evidence="8 9">
    <name type="scientific">[Eubacterium] hominis</name>
    <dbReference type="NCBI Taxonomy" id="2764325"/>
    <lineage>
        <taxon>Bacteria</taxon>
        <taxon>Bacillati</taxon>
        <taxon>Bacillota</taxon>
        <taxon>Erysipelotrichia</taxon>
        <taxon>Erysipelotrichales</taxon>
        <taxon>Erysipelotrichaceae</taxon>
        <taxon>Amedibacillus</taxon>
    </lineage>
</organism>
<dbReference type="GO" id="GO:0006508">
    <property type="term" value="P:proteolysis"/>
    <property type="evidence" value="ECO:0007669"/>
    <property type="project" value="UniProtKB-KW"/>
</dbReference>
<dbReference type="Gene3D" id="1.20.1540.10">
    <property type="entry name" value="Rhomboid-like"/>
    <property type="match status" value="1"/>
</dbReference>
<keyword evidence="2 6" id="KW-0812">Transmembrane</keyword>
<reference evidence="8 9" key="1">
    <citation type="submission" date="2020-08" db="EMBL/GenBank/DDBJ databases">
        <authorList>
            <person name="Liu C."/>
            <person name="Sun Q."/>
        </authorList>
    </citation>
    <scope>NUCLEOTIDE SEQUENCE [LARGE SCALE GENOMIC DNA]</scope>
    <source>
        <strain evidence="8 9">NSJ-61</strain>
    </source>
</reference>